<evidence type="ECO:0000256" key="2">
    <source>
        <dbReference type="ARBA" id="ARBA00023002"/>
    </source>
</evidence>
<reference evidence="3" key="1">
    <citation type="submission" date="2023-04" db="EMBL/GenBank/DDBJ databases">
        <title>Aspergillus oryzae NBRC 4228.</title>
        <authorList>
            <person name="Ichikawa N."/>
            <person name="Sato H."/>
            <person name="Tonouchi N."/>
        </authorList>
    </citation>
    <scope>NUCLEOTIDE SEQUENCE</scope>
    <source>
        <strain evidence="3">NBRC 4228</strain>
    </source>
</reference>
<dbReference type="InterPro" id="IPR002347">
    <property type="entry name" value="SDR_fam"/>
</dbReference>
<dbReference type="Gene3D" id="3.40.50.720">
    <property type="entry name" value="NAD(P)-binding Rossmann-like Domain"/>
    <property type="match status" value="1"/>
</dbReference>
<accession>A0AAN4YVJ2</accession>
<comment type="similarity">
    <text evidence="1">Belongs to the short-chain dehydrogenases/reductases (SDR) family.</text>
</comment>
<dbReference type="GO" id="GO:0050664">
    <property type="term" value="F:oxidoreductase activity, acting on NAD(P)H, oxygen as acceptor"/>
    <property type="evidence" value="ECO:0007669"/>
    <property type="project" value="TreeGrafter"/>
</dbReference>
<dbReference type="AlphaFoldDB" id="A0AAN4YVJ2"/>
<proteinExistence type="inferred from homology"/>
<dbReference type="PANTHER" id="PTHR43008">
    <property type="entry name" value="BENZIL REDUCTASE"/>
    <property type="match status" value="1"/>
</dbReference>
<gene>
    <name evidence="3" type="ORF">Aory04_001124000</name>
</gene>
<dbReference type="SUPFAM" id="SSF51735">
    <property type="entry name" value="NAD(P)-binding Rossmann-fold domains"/>
    <property type="match status" value="1"/>
</dbReference>
<evidence type="ECO:0000313" key="3">
    <source>
        <dbReference type="EMBL" id="GMG36149.1"/>
    </source>
</evidence>
<protein>
    <submittedName>
        <fullName evidence="3">Unnamed protein product</fullName>
    </submittedName>
</protein>
<dbReference type="Proteomes" id="UP001165205">
    <property type="component" value="Unassembled WGS sequence"/>
</dbReference>
<keyword evidence="2" id="KW-0560">Oxidoreductase</keyword>
<dbReference type="PANTHER" id="PTHR43008:SF12">
    <property type="entry name" value="OXIDOREDUCTASE, SHORT CHAIN DEHYDROGENASE_REDUCTASE FAMILY (AFU_ORTHOLOGUE AFUA_6G13830)"/>
    <property type="match status" value="1"/>
</dbReference>
<name>A0AAN4YVJ2_ASPOZ</name>
<comment type="caution">
    <text evidence="3">The sequence shown here is derived from an EMBL/GenBank/DDBJ whole genome shotgun (WGS) entry which is preliminary data.</text>
</comment>
<sequence length="167" mass="17729">MVLAQPDNKHVMQAFSLKGKVAIVTGKSAVEWSISSGGDTDRFGLNYRCTAEATAASIAKTHNVRVAAYQANVGDQKEIEAAVQKIVRDFGKLDIMVANSGIATAVAAEDYTTEQWQQIMNVNLDGAFYTAQAASRVFKEQGSGNIVFTASVSAALVNVPQKQAAVS</sequence>
<organism evidence="3 4">
    <name type="scientific">Aspergillus oryzae</name>
    <name type="common">Yellow koji mold</name>
    <dbReference type="NCBI Taxonomy" id="5062"/>
    <lineage>
        <taxon>Eukaryota</taxon>
        <taxon>Fungi</taxon>
        <taxon>Dikarya</taxon>
        <taxon>Ascomycota</taxon>
        <taxon>Pezizomycotina</taxon>
        <taxon>Eurotiomycetes</taxon>
        <taxon>Eurotiomycetidae</taxon>
        <taxon>Eurotiales</taxon>
        <taxon>Aspergillaceae</taxon>
        <taxon>Aspergillus</taxon>
        <taxon>Aspergillus subgen. Circumdati</taxon>
    </lineage>
</organism>
<dbReference type="InterPro" id="IPR036291">
    <property type="entry name" value="NAD(P)-bd_dom_sf"/>
</dbReference>
<evidence type="ECO:0000256" key="1">
    <source>
        <dbReference type="ARBA" id="ARBA00006484"/>
    </source>
</evidence>
<evidence type="ECO:0000313" key="4">
    <source>
        <dbReference type="Proteomes" id="UP001165205"/>
    </source>
</evidence>
<dbReference type="Pfam" id="PF00106">
    <property type="entry name" value="adh_short"/>
    <property type="match status" value="1"/>
</dbReference>
<dbReference type="GO" id="GO:0016616">
    <property type="term" value="F:oxidoreductase activity, acting on the CH-OH group of donors, NAD or NADP as acceptor"/>
    <property type="evidence" value="ECO:0007669"/>
    <property type="project" value="UniProtKB-ARBA"/>
</dbReference>
<dbReference type="EMBL" id="BSYA01000190">
    <property type="protein sequence ID" value="GMG36149.1"/>
    <property type="molecule type" value="Genomic_DNA"/>
</dbReference>
<dbReference type="PRINTS" id="PR00081">
    <property type="entry name" value="GDHRDH"/>
</dbReference>